<name>A0ABT8AAD1_9PROT</name>
<dbReference type="EMBL" id="JAUFPN010000182">
    <property type="protein sequence ID" value="MDN3566742.1"/>
    <property type="molecule type" value="Genomic_DNA"/>
</dbReference>
<sequence>MNGRFAAGDIVLADWRDALPKEPNKRRPAIVVEEDGLFDADYPNLLLIPLAEDANLGAPDLSVRIEPSASNGCTKPCFALAAHVTTTSKLRVRRTGYRITPPELAAIRDRIAIALGLA</sequence>
<dbReference type="Pfam" id="PF02452">
    <property type="entry name" value="PemK_toxin"/>
    <property type="match status" value="1"/>
</dbReference>
<comment type="caution">
    <text evidence="1">The sequence shown here is derived from an EMBL/GenBank/DDBJ whole genome shotgun (WGS) entry which is preliminary data.</text>
</comment>
<dbReference type="Proteomes" id="UP001529369">
    <property type="component" value="Unassembled WGS sequence"/>
</dbReference>
<dbReference type="GO" id="GO:0016787">
    <property type="term" value="F:hydrolase activity"/>
    <property type="evidence" value="ECO:0007669"/>
    <property type="project" value="UniProtKB-KW"/>
</dbReference>
<evidence type="ECO:0000313" key="1">
    <source>
        <dbReference type="EMBL" id="MDN3566742.1"/>
    </source>
</evidence>
<keyword evidence="1" id="KW-0378">Hydrolase</keyword>
<proteinExistence type="predicted"/>
<dbReference type="InterPro" id="IPR003477">
    <property type="entry name" value="PemK-like"/>
</dbReference>
<organism evidence="1 2">
    <name type="scientific">Paeniroseomonas aquatica</name>
    <dbReference type="NCBI Taxonomy" id="373043"/>
    <lineage>
        <taxon>Bacteria</taxon>
        <taxon>Pseudomonadati</taxon>
        <taxon>Pseudomonadota</taxon>
        <taxon>Alphaproteobacteria</taxon>
        <taxon>Acetobacterales</taxon>
        <taxon>Acetobacteraceae</taxon>
        <taxon>Paeniroseomonas</taxon>
    </lineage>
</organism>
<keyword evidence="2" id="KW-1185">Reference proteome</keyword>
<dbReference type="InterPro" id="IPR011067">
    <property type="entry name" value="Plasmid_toxin/cell-grow_inhib"/>
</dbReference>
<accession>A0ABT8AAD1</accession>
<reference evidence="2" key="1">
    <citation type="journal article" date="2019" name="Int. J. Syst. Evol. Microbiol.">
        <title>The Global Catalogue of Microorganisms (GCM) 10K type strain sequencing project: providing services to taxonomists for standard genome sequencing and annotation.</title>
        <authorList>
            <consortium name="The Broad Institute Genomics Platform"/>
            <consortium name="The Broad Institute Genome Sequencing Center for Infectious Disease"/>
            <person name="Wu L."/>
            <person name="Ma J."/>
        </authorList>
    </citation>
    <scope>NUCLEOTIDE SEQUENCE [LARGE SCALE GENOMIC DNA]</scope>
    <source>
        <strain evidence="2">CECT 7131</strain>
    </source>
</reference>
<gene>
    <name evidence="1" type="ORF">QWZ14_20395</name>
</gene>
<dbReference type="RefSeq" id="WP_290318695.1">
    <property type="nucleotide sequence ID" value="NZ_JAUFPN010000182.1"/>
</dbReference>
<dbReference type="SUPFAM" id="SSF50118">
    <property type="entry name" value="Cell growth inhibitor/plasmid maintenance toxic component"/>
    <property type="match status" value="1"/>
</dbReference>
<protein>
    <submittedName>
        <fullName evidence="1">Type II toxin-antitoxin system PemK/MazF family toxin</fullName>
        <ecNumber evidence="1">3.1.-.-</ecNumber>
    </submittedName>
</protein>
<evidence type="ECO:0000313" key="2">
    <source>
        <dbReference type="Proteomes" id="UP001529369"/>
    </source>
</evidence>
<dbReference type="Gene3D" id="2.30.30.110">
    <property type="match status" value="1"/>
</dbReference>
<dbReference type="EC" id="3.1.-.-" evidence="1"/>